<sequence>MGTQSRGSSISTITLTTEEEEQPTTASGKRYSLVSQTLSSSRQGESHLLQETILGQSEEDLRLIAPSKKFILEGYLNWTIHGEKAWGGEGSAFNDADDDEDTRNPNVDMVVDTARGRLIRS</sequence>
<dbReference type="AlphaFoldDB" id="A0A834T1B9"/>
<name>A0A834T1B9_9FABA</name>
<comment type="caution">
    <text evidence="2">The sequence shown here is derived from an EMBL/GenBank/DDBJ whole genome shotgun (WGS) entry which is preliminary data.</text>
</comment>
<organism evidence="2 3">
    <name type="scientific">Senna tora</name>
    <dbReference type="NCBI Taxonomy" id="362788"/>
    <lineage>
        <taxon>Eukaryota</taxon>
        <taxon>Viridiplantae</taxon>
        <taxon>Streptophyta</taxon>
        <taxon>Embryophyta</taxon>
        <taxon>Tracheophyta</taxon>
        <taxon>Spermatophyta</taxon>
        <taxon>Magnoliopsida</taxon>
        <taxon>eudicotyledons</taxon>
        <taxon>Gunneridae</taxon>
        <taxon>Pentapetalae</taxon>
        <taxon>rosids</taxon>
        <taxon>fabids</taxon>
        <taxon>Fabales</taxon>
        <taxon>Fabaceae</taxon>
        <taxon>Caesalpinioideae</taxon>
        <taxon>Cassia clade</taxon>
        <taxon>Senna</taxon>
    </lineage>
</organism>
<evidence type="ECO:0000313" key="2">
    <source>
        <dbReference type="EMBL" id="KAF7811967.1"/>
    </source>
</evidence>
<feature type="region of interest" description="Disordered" evidence="1">
    <location>
        <begin position="1"/>
        <end position="46"/>
    </location>
</feature>
<gene>
    <name evidence="2" type="ORF">G2W53_032943</name>
</gene>
<feature type="compositionally biased region" description="Polar residues" evidence="1">
    <location>
        <begin position="33"/>
        <end position="43"/>
    </location>
</feature>
<accession>A0A834T1B9</accession>
<keyword evidence="3" id="KW-1185">Reference proteome</keyword>
<evidence type="ECO:0000313" key="3">
    <source>
        <dbReference type="Proteomes" id="UP000634136"/>
    </source>
</evidence>
<dbReference type="OrthoDB" id="1411153at2759"/>
<reference evidence="2" key="1">
    <citation type="submission" date="2020-09" db="EMBL/GenBank/DDBJ databases">
        <title>Genome-Enabled Discovery of Anthraquinone Biosynthesis in Senna tora.</title>
        <authorList>
            <person name="Kang S.-H."/>
            <person name="Pandey R.P."/>
            <person name="Lee C.-M."/>
            <person name="Sim J.-S."/>
            <person name="Jeong J.-T."/>
            <person name="Choi B.-S."/>
            <person name="Jung M."/>
            <person name="Ginzburg D."/>
            <person name="Zhao K."/>
            <person name="Won S.Y."/>
            <person name="Oh T.-J."/>
            <person name="Yu Y."/>
            <person name="Kim N.-H."/>
            <person name="Lee O.R."/>
            <person name="Lee T.-H."/>
            <person name="Bashyal P."/>
            <person name="Kim T.-S."/>
            <person name="Lee W.-H."/>
            <person name="Kawkins C."/>
            <person name="Kim C.-K."/>
            <person name="Kim J.S."/>
            <person name="Ahn B.O."/>
            <person name="Rhee S.Y."/>
            <person name="Sohng J.K."/>
        </authorList>
    </citation>
    <scope>NUCLEOTIDE SEQUENCE</scope>
    <source>
        <tissue evidence="2">Leaf</tissue>
    </source>
</reference>
<dbReference type="EMBL" id="JAAIUW010000010">
    <property type="protein sequence ID" value="KAF7811967.1"/>
    <property type="molecule type" value="Genomic_DNA"/>
</dbReference>
<evidence type="ECO:0000256" key="1">
    <source>
        <dbReference type="SAM" id="MobiDB-lite"/>
    </source>
</evidence>
<protein>
    <submittedName>
        <fullName evidence="2">Uncharacterized protein</fullName>
    </submittedName>
</protein>
<dbReference type="Proteomes" id="UP000634136">
    <property type="component" value="Unassembled WGS sequence"/>
</dbReference>
<proteinExistence type="predicted"/>